<evidence type="ECO:0000256" key="4">
    <source>
        <dbReference type="ARBA" id="ARBA00022519"/>
    </source>
</evidence>
<feature type="transmembrane region" description="Helical" evidence="9">
    <location>
        <begin position="84"/>
        <end position="108"/>
    </location>
</feature>
<evidence type="ECO:0000313" key="12">
    <source>
        <dbReference type="Proteomes" id="UP000242181"/>
    </source>
</evidence>
<dbReference type="EMBL" id="PXYH01000023">
    <property type="protein sequence ID" value="PSJ38239.1"/>
    <property type="molecule type" value="Genomic_DNA"/>
</dbReference>
<evidence type="ECO:0000256" key="8">
    <source>
        <dbReference type="ARBA" id="ARBA00038436"/>
    </source>
</evidence>
<comment type="caution">
    <text evidence="11">The sequence shown here is derived from an EMBL/GenBank/DDBJ whole genome shotgun (WGS) entry which is preliminary data.</text>
</comment>
<dbReference type="InterPro" id="IPR007387">
    <property type="entry name" value="TRAP_DctQ"/>
</dbReference>
<keyword evidence="4 9" id="KW-0997">Cell inner membrane</keyword>
<sequence>MINIYKKIETALPAIIFALIFIVMMINIVTRELSSQALDWPIEFSRYALVWLTFLGTVYLFRTDQHIKVDAFWNYLCKKLNPRVIAALELLKLSIIIFFAGFLSYYGYIFSDRLKFFSSPSLNISQSYLYMIVPVSGVLIILISLIKTYNIFKKRG</sequence>
<keyword evidence="2 9" id="KW-0813">Transport</keyword>
<evidence type="ECO:0000256" key="7">
    <source>
        <dbReference type="ARBA" id="ARBA00023136"/>
    </source>
</evidence>
<evidence type="ECO:0000256" key="3">
    <source>
        <dbReference type="ARBA" id="ARBA00022475"/>
    </source>
</evidence>
<dbReference type="RefSeq" id="WP_106454377.1">
    <property type="nucleotide sequence ID" value="NZ_PXYH01000023.1"/>
</dbReference>
<dbReference type="AlphaFoldDB" id="A0A2P7QJV6"/>
<keyword evidence="3" id="KW-1003">Cell membrane</keyword>
<evidence type="ECO:0000259" key="10">
    <source>
        <dbReference type="Pfam" id="PF04290"/>
    </source>
</evidence>
<reference evidence="11 12" key="1">
    <citation type="submission" date="2018-03" db="EMBL/GenBank/DDBJ databases">
        <title>The draft genome of Zobellella taiwanensis JCM 13381.</title>
        <authorList>
            <person name="Liu L."/>
            <person name="Li L."/>
            <person name="Wang T."/>
            <person name="Zhang X."/>
            <person name="Liang L."/>
        </authorList>
    </citation>
    <scope>NUCLEOTIDE SEQUENCE [LARGE SCALE GENOMIC DNA]</scope>
    <source>
        <strain evidence="11 12">JCM 13381</strain>
    </source>
</reference>
<evidence type="ECO:0000256" key="9">
    <source>
        <dbReference type="RuleBase" id="RU369079"/>
    </source>
</evidence>
<evidence type="ECO:0000256" key="1">
    <source>
        <dbReference type="ARBA" id="ARBA00004429"/>
    </source>
</evidence>
<evidence type="ECO:0000256" key="6">
    <source>
        <dbReference type="ARBA" id="ARBA00022989"/>
    </source>
</evidence>
<keyword evidence="5 9" id="KW-0812">Transmembrane</keyword>
<keyword evidence="6 9" id="KW-1133">Transmembrane helix</keyword>
<feature type="transmembrane region" description="Helical" evidence="9">
    <location>
        <begin position="12"/>
        <end position="29"/>
    </location>
</feature>
<comment type="subunit">
    <text evidence="9">The complex comprises the extracytoplasmic solute receptor protein and the two transmembrane proteins.</text>
</comment>
<name>A0A2P7QJV6_9GAMM</name>
<dbReference type="OrthoDB" id="2085311at2"/>
<comment type="similarity">
    <text evidence="8 9">Belongs to the TRAP transporter small permease family.</text>
</comment>
<dbReference type="InterPro" id="IPR055348">
    <property type="entry name" value="DctQ"/>
</dbReference>
<dbReference type="GO" id="GO:0022857">
    <property type="term" value="F:transmembrane transporter activity"/>
    <property type="evidence" value="ECO:0007669"/>
    <property type="project" value="UniProtKB-UniRule"/>
</dbReference>
<keyword evidence="7 9" id="KW-0472">Membrane</keyword>
<dbReference type="PANTHER" id="PTHR35011">
    <property type="entry name" value="2,3-DIKETO-L-GULONATE TRAP TRANSPORTER SMALL PERMEASE PROTEIN YIAM"/>
    <property type="match status" value="1"/>
</dbReference>
<feature type="domain" description="Tripartite ATP-independent periplasmic transporters DctQ component" evidence="10">
    <location>
        <begin position="20"/>
        <end position="152"/>
    </location>
</feature>
<accession>A0A2P7QJV6</accession>
<dbReference type="Pfam" id="PF04290">
    <property type="entry name" value="DctQ"/>
    <property type="match status" value="1"/>
</dbReference>
<comment type="subcellular location">
    <subcellularLocation>
        <location evidence="1 9">Cell inner membrane</location>
        <topology evidence="1 9">Multi-pass membrane protein</topology>
    </subcellularLocation>
</comment>
<comment type="function">
    <text evidence="9">Part of the tripartite ATP-independent periplasmic (TRAP) transport system.</text>
</comment>
<feature type="transmembrane region" description="Helical" evidence="9">
    <location>
        <begin position="44"/>
        <end position="63"/>
    </location>
</feature>
<organism evidence="11 12">
    <name type="scientific">Zobellella taiwanensis</name>
    <dbReference type="NCBI Taxonomy" id="347535"/>
    <lineage>
        <taxon>Bacteria</taxon>
        <taxon>Pseudomonadati</taxon>
        <taxon>Pseudomonadota</taxon>
        <taxon>Gammaproteobacteria</taxon>
        <taxon>Aeromonadales</taxon>
        <taxon>Aeromonadaceae</taxon>
        <taxon>Zobellella</taxon>
    </lineage>
</organism>
<protein>
    <recommendedName>
        <fullName evidence="9">TRAP transporter small permease protein</fullName>
    </recommendedName>
</protein>
<feature type="transmembrane region" description="Helical" evidence="9">
    <location>
        <begin position="128"/>
        <end position="146"/>
    </location>
</feature>
<proteinExistence type="inferred from homology"/>
<keyword evidence="12" id="KW-1185">Reference proteome</keyword>
<evidence type="ECO:0000313" key="11">
    <source>
        <dbReference type="EMBL" id="PSJ38239.1"/>
    </source>
</evidence>
<evidence type="ECO:0000256" key="5">
    <source>
        <dbReference type="ARBA" id="ARBA00022692"/>
    </source>
</evidence>
<gene>
    <name evidence="11" type="ORF">C7I36_14330</name>
</gene>
<dbReference type="Proteomes" id="UP000242181">
    <property type="component" value="Unassembled WGS sequence"/>
</dbReference>
<dbReference type="GO" id="GO:0005886">
    <property type="term" value="C:plasma membrane"/>
    <property type="evidence" value="ECO:0007669"/>
    <property type="project" value="UniProtKB-SubCell"/>
</dbReference>
<evidence type="ECO:0000256" key="2">
    <source>
        <dbReference type="ARBA" id="ARBA00022448"/>
    </source>
</evidence>